<evidence type="ECO:0000313" key="1">
    <source>
        <dbReference type="EMBL" id="KAF0752169.1"/>
    </source>
</evidence>
<evidence type="ECO:0000313" key="2">
    <source>
        <dbReference type="Proteomes" id="UP000478052"/>
    </source>
</evidence>
<dbReference type="OrthoDB" id="6620359at2759"/>
<gene>
    <name evidence="1" type="ORF">FWK35_00030392</name>
</gene>
<protein>
    <recommendedName>
        <fullName evidence="3">Helitron helicase-like domain-containing protein</fullName>
    </recommendedName>
</protein>
<accession>A0A6G0YAU1</accession>
<name>A0A6G0YAU1_APHCR</name>
<sequence length="117" mass="13346">MAEGTRCCCCQSHVATEKGDPRRYNQPAAHVNQVAVVFVGEDGLPPGNFDLIIYDTNPVNPNHRMQCISAGSFHADTMLYPLFFPYGEICWHYNLLQEVNRRNAVRIRNTIREVVCY</sequence>
<keyword evidence="2" id="KW-1185">Reference proteome</keyword>
<organism evidence="1 2">
    <name type="scientific">Aphis craccivora</name>
    <name type="common">Cowpea aphid</name>
    <dbReference type="NCBI Taxonomy" id="307492"/>
    <lineage>
        <taxon>Eukaryota</taxon>
        <taxon>Metazoa</taxon>
        <taxon>Ecdysozoa</taxon>
        <taxon>Arthropoda</taxon>
        <taxon>Hexapoda</taxon>
        <taxon>Insecta</taxon>
        <taxon>Pterygota</taxon>
        <taxon>Neoptera</taxon>
        <taxon>Paraneoptera</taxon>
        <taxon>Hemiptera</taxon>
        <taxon>Sternorrhyncha</taxon>
        <taxon>Aphidomorpha</taxon>
        <taxon>Aphidoidea</taxon>
        <taxon>Aphididae</taxon>
        <taxon>Aphidini</taxon>
        <taxon>Aphis</taxon>
        <taxon>Aphis</taxon>
    </lineage>
</organism>
<reference evidence="1 2" key="1">
    <citation type="submission" date="2019-08" db="EMBL/GenBank/DDBJ databases">
        <title>Whole genome of Aphis craccivora.</title>
        <authorList>
            <person name="Voronova N.V."/>
            <person name="Shulinski R.S."/>
            <person name="Bandarenka Y.V."/>
            <person name="Zhorov D.G."/>
            <person name="Warner D."/>
        </authorList>
    </citation>
    <scope>NUCLEOTIDE SEQUENCE [LARGE SCALE GENOMIC DNA]</scope>
    <source>
        <strain evidence="1">180601</strain>
        <tissue evidence="1">Whole Body</tissue>
    </source>
</reference>
<dbReference type="EMBL" id="VUJU01005135">
    <property type="protein sequence ID" value="KAF0752169.1"/>
    <property type="molecule type" value="Genomic_DNA"/>
</dbReference>
<comment type="caution">
    <text evidence="1">The sequence shown here is derived from an EMBL/GenBank/DDBJ whole genome shotgun (WGS) entry which is preliminary data.</text>
</comment>
<evidence type="ECO:0008006" key="3">
    <source>
        <dbReference type="Google" id="ProtNLM"/>
    </source>
</evidence>
<dbReference type="AlphaFoldDB" id="A0A6G0YAU1"/>
<proteinExistence type="predicted"/>
<dbReference type="Proteomes" id="UP000478052">
    <property type="component" value="Unassembled WGS sequence"/>
</dbReference>